<name>A0A3B0SES8_9ZZZZ</name>
<dbReference type="InterPro" id="IPR012808">
    <property type="entry name" value="CHP02453"/>
</dbReference>
<dbReference type="PANTHER" id="PTHR36452:SF1">
    <property type="entry name" value="DUF2461 DOMAIN-CONTAINING PROTEIN"/>
    <property type="match status" value="1"/>
</dbReference>
<organism evidence="1">
    <name type="scientific">hydrothermal vent metagenome</name>
    <dbReference type="NCBI Taxonomy" id="652676"/>
    <lineage>
        <taxon>unclassified sequences</taxon>
        <taxon>metagenomes</taxon>
        <taxon>ecological metagenomes</taxon>
    </lineage>
</organism>
<dbReference type="EMBL" id="UOEK01000298">
    <property type="protein sequence ID" value="VAW04761.1"/>
    <property type="molecule type" value="Genomic_DNA"/>
</dbReference>
<evidence type="ECO:0008006" key="2">
    <source>
        <dbReference type="Google" id="ProtNLM"/>
    </source>
</evidence>
<reference evidence="1" key="1">
    <citation type="submission" date="2018-06" db="EMBL/GenBank/DDBJ databases">
        <authorList>
            <person name="Zhirakovskaya E."/>
        </authorList>
    </citation>
    <scope>NUCLEOTIDE SEQUENCE</scope>
</reference>
<dbReference type="AlphaFoldDB" id="A0A3B0SES8"/>
<evidence type="ECO:0000313" key="1">
    <source>
        <dbReference type="EMBL" id="VAW04761.1"/>
    </source>
</evidence>
<feature type="non-terminal residue" evidence="1">
    <location>
        <position position="149"/>
    </location>
</feature>
<proteinExistence type="predicted"/>
<protein>
    <recommendedName>
        <fullName evidence="2">TIGR02453 family protein</fullName>
    </recommendedName>
</protein>
<dbReference type="PANTHER" id="PTHR36452">
    <property type="entry name" value="CHROMOSOME 12, WHOLE GENOME SHOTGUN SEQUENCE"/>
    <property type="match status" value="1"/>
</dbReference>
<dbReference type="Pfam" id="PF09365">
    <property type="entry name" value="DUF2461"/>
    <property type="match status" value="1"/>
</dbReference>
<sequence>MAQRYFTPALFTFIRDLKANNDREWFHENKQRYEDVVREPAKDFIDAFATPLGKITEHFVADTRSVGGSLFRIHRDTRFSKDKTPYKTHVGIHFRHIASRDNVHAPGMYVHLEPGACFVGAGLWRPATADAYKIREAIADDPGRWKRAT</sequence>
<gene>
    <name evidence="1" type="ORF">MNBD_ACTINO02-652</name>
</gene>
<dbReference type="NCBIfam" id="TIGR02453">
    <property type="entry name" value="TIGR02453 family protein"/>
    <property type="match status" value="1"/>
</dbReference>
<accession>A0A3B0SES8</accession>